<evidence type="ECO:0000256" key="3">
    <source>
        <dbReference type="ARBA" id="ARBA00022475"/>
    </source>
</evidence>
<dbReference type="AlphaFoldDB" id="A0A917BBI5"/>
<feature type="transmembrane region" description="Helical" evidence="7">
    <location>
        <begin position="255"/>
        <end position="274"/>
    </location>
</feature>
<feature type="transmembrane region" description="Helical" evidence="7">
    <location>
        <begin position="103"/>
        <end position="124"/>
    </location>
</feature>
<evidence type="ECO:0000256" key="2">
    <source>
        <dbReference type="ARBA" id="ARBA00007362"/>
    </source>
</evidence>
<name>A0A917BBI5_HALAA</name>
<comment type="similarity">
    <text evidence="2">Belongs to the EamA transporter family.</text>
</comment>
<dbReference type="InterPro" id="IPR000620">
    <property type="entry name" value="EamA_dom"/>
</dbReference>
<feature type="domain" description="EamA" evidence="8">
    <location>
        <begin position="15"/>
        <end position="147"/>
    </location>
</feature>
<dbReference type="SUPFAM" id="SSF103481">
    <property type="entry name" value="Multidrug resistance efflux transporter EmrE"/>
    <property type="match status" value="2"/>
</dbReference>
<gene>
    <name evidence="9" type="ORF">GCM10010954_31870</name>
</gene>
<evidence type="ECO:0000256" key="5">
    <source>
        <dbReference type="ARBA" id="ARBA00022989"/>
    </source>
</evidence>
<dbReference type="PANTHER" id="PTHR32322">
    <property type="entry name" value="INNER MEMBRANE TRANSPORTER"/>
    <property type="match status" value="1"/>
</dbReference>
<comment type="caution">
    <text evidence="9">The sequence shown here is derived from an EMBL/GenBank/DDBJ whole genome shotgun (WGS) entry which is preliminary data.</text>
</comment>
<keyword evidence="10" id="KW-1185">Reference proteome</keyword>
<evidence type="ECO:0000256" key="4">
    <source>
        <dbReference type="ARBA" id="ARBA00022692"/>
    </source>
</evidence>
<evidence type="ECO:0000256" key="7">
    <source>
        <dbReference type="SAM" id="Phobius"/>
    </source>
</evidence>
<keyword evidence="6 7" id="KW-0472">Membrane</keyword>
<reference evidence="9" key="2">
    <citation type="submission" date="2020-09" db="EMBL/GenBank/DDBJ databases">
        <authorList>
            <person name="Sun Q."/>
            <person name="Zhou Y."/>
        </authorList>
    </citation>
    <scope>NUCLEOTIDE SEQUENCE</scope>
    <source>
        <strain evidence="9">CGMCC 1.12153</strain>
    </source>
</reference>
<feature type="transmembrane region" description="Helical" evidence="7">
    <location>
        <begin position="43"/>
        <end position="64"/>
    </location>
</feature>
<feature type="transmembrane region" description="Helical" evidence="7">
    <location>
        <begin position="162"/>
        <end position="178"/>
    </location>
</feature>
<reference evidence="9" key="1">
    <citation type="journal article" date="2014" name="Int. J. Syst. Evol. Microbiol.">
        <title>Complete genome sequence of Corynebacterium casei LMG S-19264T (=DSM 44701T), isolated from a smear-ripened cheese.</title>
        <authorList>
            <consortium name="US DOE Joint Genome Institute (JGI-PGF)"/>
            <person name="Walter F."/>
            <person name="Albersmeier A."/>
            <person name="Kalinowski J."/>
            <person name="Ruckert C."/>
        </authorList>
    </citation>
    <scope>NUCLEOTIDE SEQUENCE</scope>
    <source>
        <strain evidence="9">CGMCC 1.12153</strain>
    </source>
</reference>
<protein>
    <submittedName>
        <fullName evidence="9">Membrane protein</fullName>
    </submittedName>
</protein>
<dbReference type="PANTHER" id="PTHR32322:SF18">
    <property type="entry name" value="S-ADENOSYLMETHIONINE_S-ADENOSYLHOMOCYSTEINE TRANSPORTER"/>
    <property type="match status" value="1"/>
</dbReference>
<evidence type="ECO:0000256" key="1">
    <source>
        <dbReference type="ARBA" id="ARBA00004651"/>
    </source>
</evidence>
<evidence type="ECO:0000313" key="10">
    <source>
        <dbReference type="Proteomes" id="UP000660110"/>
    </source>
</evidence>
<dbReference type="GO" id="GO:0005886">
    <property type="term" value="C:plasma membrane"/>
    <property type="evidence" value="ECO:0007669"/>
    <property type="project" value="UniProtKB-SubCell"/>
</dbReference>
<dbReference type="EMBL" id="BMEL01000004">
    <property type="protein sequence ID" value="GGF30356.1"/>
    <property type="molecule type" value="Genomic_DNA"/>
</dbReference>
<feature type="transmembrane region" description="Helical" evidence="7">
    <location>
        <begin position="224"/>
        <end position="243"/>
    </location>
</feature>
<keyword evidence="4 7" id="KW-0812">Transmembrane</keyword>
<feature type="transmembrane region" description="Helical" evidence="7">
    <location>
        <begin position="76"/>
        <end position="97"/>
    </location>
</feature>
<organism evidence="9 10">
    <name type="scientific">Halobacillus andaensis</name>
    <dbReference type="NCBI Taxonomy" id="1176239"/>
    <lineage>
        <taxon>Bacteria</taxon>
        <taxon>Bacillati</taxon>
        <taxon>Bacillota</taxon>
        <taxon>Bacilli</taxon>
        <taxon>Bacillales</taxon>
        <taxon>Bacillaceae</taxon>
        <taxon>Halobacillus</taxon>
    </lineage>
</organism>
<evidence type="ECO:0000313" key="9">
    <source>
        <dbReference type="EMBL" id="GGF30356.1"/>
    </source>
</evidence>
<keyword evidence="5 7" id="KW-1133">Transmembrane helix</keyword>
<feature type="transmembrane region" description="Helical" evidence="7">
    <location>
        <begin position="280"/>
        <end position="300"/>
    </location>
</feature>
<dbReference type="Pfam" id="PF00892">
    <property type="entry name" value="EamA"/>
    <property type="match status" value="2"/>
</dbReference>
<feature type="transmembrane region" description="Helical" evidence="7">
    <location>
        <begin position="136"/>
        <end position="156"/>
    </location>
</feature>
<evidence type="ECO:0000259" key="8">
    <source>
        <dbReference type="Pfam" id="PF00892"/>
    </source>
</evidence>
<keyword evidence="3" id="KW-1003">Cell membrane</keyword>
<dbReference type="InterPro" id="IPR050638">
    <property type="entry name" value="AA-Vitamin_Transporters"/>
</dbReference>
<accession>A0A917BBI5</accession>
<dbReference type="Proteomes" id="UP000660110">
    <property type="component" value="Unassembled WGS sequence"/>
</dbReference>
<proteinExistence type="inferred from homology"/>
<feature type="domain" description="EamA" evidence="8">
    <location>
        <begin position="159"/>
        <end position="295"/>
    </location>
</feature>
<sequence length="314" mass="34421">MKHEFKKFGDKVTRMYILLLFVMMVWGFNVSAIKVLVTNIDPILLTSVRIFAAGLGVLVIMHFMKILRWPTKKETLLIFYIAIFNVIVHHAFMALGLRLTSGVNTGLIVGLGPLLTMVLSTILLSKHVTIFKSLGFLLGFAGVIVTTLVGSGGLTGVSIGDLLVFISIAAQAFSFILISKLNPDLDPRLLTGYMLVLGSVFIFLLSLVVESNPGQIIRLFDAELGAVFLFSALLCTAFGHMVYNFAIRQVGPAESAIFINFNTFFALLGAALFLGESIRWYHLSGLVLIVCGVLIGTGAVEYMVQRRRSQTVEH</sequence>
<comment type="subcellular location">
    <subcellularLocation>
        <location evidence="1">Cell membrane</location>
        <topology evidence="1">Multi-pass membrane protein</topology>
    </subcellularLocation>
</comment>
<dbReference type="InterPro" id="IPR037185">
    <property type="entry name" value="EmrE-like"/>
</dbReference>
<feature type="transmembrane region" description="Helical" evidence="7">
    <location>
        <begin position="16"/>
        <end position="37"/>
    </location>
</feature>
<evidence type="ECO:0000256" key="6">
    <source>
        <dbReference type="ARBA" id="ARBA00023136"/>
    </source>
</evidence>
<feature type="transmembrane region" description="Helical" evidence="7">
    <location>
        <begin position="190"/>
        <end position="209"/>
    </location>
</feature>